<reference evidence="2 3" key="1">
    <citation type="journal article" date="2020" name="Cell">
        <title>Large-Scale Comparative Analyses of Tick Genomes Elucidate Their Genetic Diversity and Vector Capacities.</title>
        <authorList>
            <consortium name="Tick Genome and Microbiome Consortium (TIGMIC)"/>
            <person name="Jia N."/>
            <person name="Wang J."/>
            <person name="Shi W."/>
            <person name="Du L."/>
            <person name="Sun Y."/>
            <person name="Zhan W."/>
            <person name="Jiang J.F."/>
            <person name="Wang Q."/>
            <person name="Zhang B."/>
            <person name="Ji P."/>
            <person name="Bell-Sakyi L."/>
            <person name="Cui X.M."/>
            <person name="Yuan T.T."/>
            <person name="Jiang B.G."/>
            <person name="Yang W.F."/>
            <person name="Lam T.T."/>
            <person name="Chang Q.C."/>
            <person name="Ding S.J."/>
            <person name="Wang X.J."/>
            <person name="Zhu J.G."/>
            <person name="Ruan X.D."/>
            <person name="Zhao L."/>
            <person name="Wei J.T."/>
            <person name="Ye R.Z."/>
            <person name="Que T.C."/>
            <person name="Du C.H."/>
            <person name="Zhou Y.H."/>
            <person name="Cheng J.X."/>
            <person name="Dai P.F."/>
            <person name="Guo W.B."/>
            <person name="Han X.H."/>
            <person name="Huang E.J."/>
            <person name="Li L.F."/>
            <person name="Wei W."/>
            <person name="Gao Y.C."/>
            <person name="Liu J.Z."/>
            <person name="Shao H.Z."/>
            <person name="Wang X."/>
            <person name="Wang C.C."/>
            <person name="Yang T.C."/>
            <person name="Huo Q.B."/>
            <person name="Li W."/>
            <person name="Chen H.Y."/>
            <person name="Chen S.E."/>
            <person name="Zhou L.G."/>
            <person name="Ni X.B."/>
            <person name="Tian J.H."/>
            <person name="Sheng Y."/>
            <person name="Liu T."/>
            <person name="Pan Y.S."/>
            <person name="Xia L.Y."/>
            <person name="Li J."/>
            <person name="Zhao F."/>
            <person name="Cao W.C."/>
        </authorList>
    </citation>
    <scope>NUCLEOTIDE SEQUENCE [LARGE SCALE GENOMIC DNA]</scope>
    <source>
        <strain evidence="2">HaeL-2018</strain>
    </source>
</reference>
<evidence type="ECO:0000313" key="2">
    <source>
        <dbReference type="EMBL" id="KAH9363548.1"/>
    </source>
</evidence>
<organism evidence="2 3">
    <name type="scientific">Haemaphysalis longicornis</name>
    <name type="common">Bush tick</name>
    <dbReference type="NCBI Taxonomy" id="44386"/>
    <lineage>
        <taxon>Eukaryota</taxon>
        <taxon>Metazoa</taxon>
        <taxon>Ecdysozoa</taxon>
        <taxon>Arthropoda</taxon>
        <taxon>Chelicerata</taxon>
        <taxon>Arachnida</taxon>
        <taxon>Acari</taxon>
        <taxon>Parasitiformes</taxon>
        <taxon>Ixodida</taxon>
        <taxon>Ixodoidea</taxon>
        <taxon>Ixodidae</taxon>
        <taxon>Haemaphysalinae</taxon>
        <taxon>Haemaphysalis</taxon>
    </lineage>
</organism>
<dbReference type="VEuPathDB" id="VectorBase:HLOH_058291"/>
<dbReference type="Proteomes" id="UP000821853">
    <property type="component" value="Chromosome 10"/>
</dbReference>
<accession>A0A9J6FNG6</accession>
<comment type="caution">
    <text evidence="2">The sequence shown here is derived from an EMBL/GenBank/DDBJ whole genome shotgun (WGS) entry which is preliminary data.</text>
</comment>
<sequence>MESRNLESFYQSAWVVELQRHHQRLLMEEIKAQIEFKPADRFSIMSAFEEADDDANFPARKYPSSRRPYRTFDEELQVYFSYSDTTASKESGRSTELNWSSATSSVGEFHDRRNSDRSARESSVSSTEQRPDWDSLRRLRQSSAACGAEPAPPRSRPEPMEDHVPMDFQETRKVVEVKSQFTPGGGQGDIPIKHESKESTDGMQLVEEESHGTPLLDNESTAITNGGRPQTAGLDELQSAAASCKPAAVTCRCDVPKADKACQAQPQVATVGTMCDDV</sequence>
<feature type="compositionally biased region" description="Basic and acidic residues" evidence="1">
    <location>
        <begin position="108"/>
        <end position="120"/>
    </location>
</feature>
<dbReference type="AlphaFoldDB" id="A0A9J6FNG6"/>
<name>A0A9J6FNG6_HAELO</name>
<feature type="compositionally biased region" description="Polar residues" evidence="1">
    <location>
        <begin position="85"/>
        <end position="106"/>
    </location>
</feature>
<gene>
    <name evidence="2" type="ORF">HPB48_005919</name>
</gene>
<evidence type="ECO:0000256" key="1">
    <source>
        <dbReference type="SAM" id="MobiDB-lite"/>
    </source>
</evidence>
<feature type="region of interest" description="Disordered" evidence="1">
    <location>
        <begin position="85"/>
        <end position="161"/>
    </location>
</feature>
<evidence type="ECO:0000313" key="3">
    <source>
        <dbReference type="Proteomes" id="UP000821853"/>
    </source>
</evidence>
<keyword evidence="3" id="KW-1185">Reference proteome</keyword>
<dbReference type="OMA" id="IPIKHES"/>
<dbReference type="OrthoDB" id="6513422at2759"/>
<proteinExistence type="predicted"/>
<protein>
    <submittedName>
        <fullName evidence="2">Uncharacterized protein</fullName>
    </submittedName>
</protein>
<dbReference type="EMBL" id="JABSTR010000002">
    <property type="protein sequence ID" value="KAH9363548.1"/>
    <property type="molecule type" value="Genomic_DNA"/>
</dbReference>